<evidence type="ECO:0000313" key="1">
    <source>
        <dbReference type="EMBL" id="GAG48916.1"/>
    </source>
</evidence>
<protein>
    <submittedName>
        <fullName evidence="1">Uncharacterized protein</fullName>
    </submittedName>
</protein>
<name>X0ZKV3_9ZZZZ</name>
<feature type="non-terminal residue" evidence="1">
    <location>
        <position position="1"/>
    </location>
</feature>
<dbReference type="AlphaFoldDB" id="X0ZKV3"/>
<dbReference type="EMBL" id="BARS01055781">
    <property type="protein sequence ID" value="GAG48916.1"/>
    <property type="molecule type" value="Genomic_DNA"/>
</dbReference>
<feature type="non-terminal residue" evidence="1">
    <location>
        <position position="196"/>
    </location>
</feature>
<proteinExistence type="predicted"/>
<gene>
    <name evidence="1" type="ORF">S01H1_82303</name>
</gene>
<sequence length="196" mass="21274">FFANLGILSKTVLRNGVVLSPEFMVRNFIRDAQTAWIQTPSRGTGAAAARRSIPMVAAVEGLAQAIKAGPLWDEFVASGAAGAALNQISRKSTQQYMRQMFGRKALSRQLAAEHSIPWNGREIVGMVKDAAQGGMYKLQAGGSYMENANRLTTFKAMREEGADMLSAGFAAREVSTDFAVHGAKLQMWRLTTAFLN</sequence>
<accession>X0ZKV3</accession>
<reference evidence="1" key="1">
    <citation type="journal article" date="2014" name="Front. Microbiol.">
        <title>High frequency of phylogenetically diverse reductive dehalogenase-homologous genes in deep subseafloor sedimentary metagenomes.</title>
        <authorList>
            <person name="Kawai M."/>
            <person name="Futagami T."/>
            <person name="Toyoda A."/>
            <person name="Takaki Y."/>
            <person name="Nishi S."/>
            <person name="Hori S."/>
            <person name="Arai W."/>
            <person name="Tsubouchi T."/>
            <person name="Morono Y."/>
            <person name="Uchiyama I."/>
            <person name="Ito T."/>
            <person name="Fujiyama A."/>
            <person name="Inagaki F."/>
            <person name="Takami H."/>
        </authorList>
    </citation>
    <scope>NUCLEOTIDE SEQUENCE</scope>
    <source>
        <strain evidence="1">Expedition CK06-06</strain>
    </source>
</reference>
<comment type="caution">
    <text evidence="1">The sequence shown here is derived from an EMBL/GenBank/DDBJ whole genome shotgun (WGS) entry which is preliminary data.</text>
</comment>
<organism evidence="1">
    <name type="scientific">marine sediment metagenome</name>
    <dbReference type="NCBI Taxonomy" id="412755"/>
    <lineage>
        <taxon>unclassified sequences</taxon>
        <taxon>metagenomes</taxon>
        <taxon>ecological metagenomes</taxon>
    </lineage>
</organism>